<keyword evidence="4" id="KW-0411">Iron-sulfur</keyword>
<keyword evidence="2" id="KW-0479">Metal-binding</keyword>
<evidence type="ECO:0000256" key="4">
    <source>
        <dbReference type="ARBA" id="ARBA00023014"/>
    </source>
</evidence>
<keyword evidence="7" id="KW-1185">Reference proteome</keyword>
<organism evidence="6 7">
    <name type="scientific">Desulfonema limicola</name>
    <dbReference type="NCBI Taxonomy" id="45656"/>
    <lineage>
        <taxon>Bacteria</taxon>
        <taxon>Pseudomonadati</taxon>
        <taxon>Thermodesulfobacteriota</taxon>
        <taxon>Desulfobacteria</taxon>
        <taxon>Desulfobacterales</taxon>
        <taxon>Desulfococcaceae</taxon>
        <taxon>Desulfonema</taxon>
    </lineage>
</organism>
<dbReference type="GO" id="GO:0046872">
    <property type="term" value="F:metal ion binding"/>
    <property type="evidence" value="ECO:0007669"/>
    <property type="project" value="UniProtKB-KW"/>
</dbReference>
<evidence type="ECO:0000256" key="3">
    <source>
        <dbReference type="ARBA" id="ARBA00023004"/>
    </source>
</evidence>
<dbReference type="GO" id="GO:0051539">
    <property type="term" value="F:4 iron, 4 sulfur cluster binding"/>
    <property type="evidence" value="ECO:0007669"/>
    <property type="project" value="UniProtKB-KW"/>
</dbReference>
<evidence type="ECO:0000259" key="5">
    <source>
        <dbReference type="PROSITE" id="PS51656"/>
    </source>
</evidence>
<reference evidence="6" key="1">
    <citation type="journal article" date="2021" name="Microb. Physiol.">
        <title>Proteogenomic Insights into the Physiology of Marine, Sulfate-Reducing, Filamentous Desulfonema limicola and Desulfonema magnum.</title>
        <authorList>
            <person name="Schnaars V."/>
            <person name="Wohlbrand L."/>
            <person name="Scheve S."/>
            <person name="Hinrichs C."/>
            <person name="Reinhardt R."/>
            <person name="Rabus R."/>
        </authorList>
    </citation>
    <scope>NUCLEOTIDE SEQUENCE</scope>
    <source>
        <strain evidence="6">5ac10</strain>
    </source>
</reference>
<evidence type="ECO:0000313" key="7">
    <source>
        <dbReference type="Proteomes" id="UP000663720"/>
    </source>
</evidence>
<dbReference type="Pfam" id="PF04060">
    <property type="entry name" value="FeS"/>
    <property type="match status" value="1"/>
</dbReference>
<evidence type="ECO:0000256" key="1">
    <source>
        <dbReference type="ARBA" id="ARBA00022485"/>
    </source>
</evidence>
<dbReference type="Proteomes" id="UP000663720">
    <property type="component" value="Chromosome"/>
</dbReference>
<dbReference type="RefSeq" id="WP_207689823.1">
    <property type="nucleotide sequence ID" value="NZ_CP061799.1"/>
</dbReference>
<gene>
    <name evidence="6" type="ORF">dnl_01000</name>
</gene>
<dbReference type="KEGG" id="dli:dnl_01000"/>
<proteinExistence type="predicted"/>
<name>A0A975B339_9BACT</name>
<dbReference type="Gene3D" id="1.10.15.40">
    <property type="entry name" value="Electron transport complex subunit B, putative Fe-S cluster"/>
    <property type="match status" value="1"/>
</dbReference>
<protein>
    <submittedName>
        <fullName evidence="6">4Fe-4S cluster protein, DUF3786</fullName>
    </submittedName>
</protein>
<keyword evidence="3" id="KW-0408">Iron</keyword>
<evidence type="ECO:0000313" key="6">
    <source>
        <dbReference type="EMBL" id="QTA77902.1"/>
    </source>
</evidence>
<accession>A0A975B339</accession>
<dbReference type="EMBL" id="CP061799">
    <property type="protein sequence ID" value="QTA77902.1"/>
    <property type="molecule type" value="Genomic_DNA"/>
</dbReference>
<dbReference type="AlphaFoldDB" id="A0A975B339"/>
<evidence type="ECO:0000256" key="2">
    <source>
        <dbReference type="ARBA" id="ARBA00022723"/>
    </source>
</evidence>
<dbReference type="PROSITE" id="PS51656">
    <property type="entry name" value="4FE4S"/>
    <property type="match status" value="1"/>
</dbReference>
<sequence length="271" mass="31029">MAKPKNVMEIFKYLDKSNCRECGSKTCLAFAGAVFQGQKEIEQCPRLDPEIIKLFSRESDNNNDMQNRDEYLEILKNEIKNSDITSRAELLGGRVSDNRLVIRVLGKEFFISQDGTLFTDIHINPWVVSPLLNYVLYSKGLPVSGNWVSFRELKNGQERYPLFQKRCEQAMKRIADIYTDLFEDIIHLFSGTQVEEQFESDVSVVLHPLPKIPIMLCYWLPDDGLESDLNIFFDKTAEENLDIGSLFTLGAGLTQMFEKLALRHGFSVPAQ</sequence>
<dbReference type="InterPro" id="IPR024264">
    <property type="entry name" value="DUF3786"/>
</dbReference>
<feature type="domain" description="4Fe-4S" evidence="5">
    <location>
        <begin position="2"/>
        <end position="61"/>
    </location>
</feature>
<keyword evidence="1" id="KW-0004">4Fe-4S</keyword>
<dbReference type="InterPro" id="IPR007202">
    <property type="entry name" value="4Fe-4S_dom"/>
</dbReference>
<dbReference type="Pfam" id="PF12654">
    <property type="entry name" value="DUF3786"/>
    <property type="match status" value="1"/>
</dbReference>